<organism evidence="1 2">
    <name type="scientific">Brevundimonas intermedia</name>
    <dbReference type="NCBI Taxonomy" id="74315"/>
    <lineage>
        <taxon>Bacteria</taxon>
        <taxon>Pseudomonadati</taxon>
        <taxon>Pseudomonadota</taxon>
        <taxon>Alphaproteobacteria</taxon>
        <taxon>Caulobacterales</taxon>
        <taxon>Caulobacteraceae</taxon>
        <taxon>Brevundimonas</taxon>
    </lineage>
</organism>
<dbReference type="Pfam" id="PF21810">
    <property type="entry name" value="DUF6880"/>
    <property type="match status" value="2"/>
</dbReference>
<proteinExistence type="predicted"/>
<gene>
    <name evidence="1" type="ORF">EGY25_05290</name>
</gene>
<dbReference type="InterPro" id="IPR049245">
    <property type="entry name" value="DUF6880"/>
</dbReference>
<dbReference type="OrthoDB" id="7183688at2"/>
<sequence>MARRPASPKRLNAANLSGLGADRLGELLMQAADADAILKRRLRLVLAAEAGPDLLALELDKRLSTIAASRARVSWRKRPDLLRDLDILRGAIVDDLAVAAPREGLERLIAWFDLFRGLATRVKDQKGELAAAFETAAPDLWRIAGAAVQADEKAVAPLAQAVERQPLEYARWIGAGGEELTPDMARRLLDTLDKTSSARGMRTAMRRLADRAGDLDLWLSLTTPEERGSPDFAAVMAKRLLVADRIPEARQALEAALAPSAGNRRWTFGRSPQAGPPTLTPAWEATSIDLLEAEGRKDEAQELRWAMFERDLSAPVLRAYLARLPDFDDVEALDRALAHAATYADFETALGFLMDWPAHREAAALVERRIREVRTPLLLRADWAARLAQKYPDAAERLLAAG</sequence>
<evidence type="ECO:0000313" key="1">
    <source>
        <dbReference type="EMBL" id="TFW14604.1"/>
    </source>
</evidence>
<reference evidence="1 2" key="1">
    <citation type="submission" date="2019-03" db="EMBL/GenBank/DDBJ databases">
        <title>Draft genome of Brevundimonas sp. a heavy metal resistant soil bacteria.</title>
        <authorList>
            <person name="Soto J."/>
        </authorList>
    </citation>
    <scope>NUCLEOTIDE SEQUENCE [LARGE SCALE GENOMIC DNA]</scope>
    <source>
        <strain evidence="1 2">B-10</strain>
    </source>
</reference>
<comment type="caution">
    <text evidence="1">The sequence shown here is derived from an EMBL/GenBank/DDBJ whole genome shotgun (WGS) entry which is preliminary data.</text>
</comment>
<dbReference type="Proteomes" id="UP000298216">
    <property type="component" value="Unassembled WGS sequence"/>
</dbReference>
<dbReference type="AlphaFoldDB" id="A0A4Y9RZV8"/>
<dbReference type="EMBL" id="SPVH01000002">
    <property type="protein sequence ID" value="TFW14604.1"/>
    <property type="molecule type" value="Genomic_DNA"/>
</dbReference>
<name>A0A4Y9RZV8_9CAUL</name>
<protein>
    <submittedName>
        <fullName evidence="1">Uncharacterized protein</fullName>
    </submittedName>
</protein>
<keyword evidence="2" id="KW-1185">Reference proteome</keyword>
<dbReference type="RefSeq" id="WP_135193986.1">
    <property type="nucleotide sequence ID" value="NZ_SPVH01000002.1"/>
</dbReference>
<accession>A0A4Y9RZV8</accession>
<evidence type="ECO:0000313" key="2">
    <source>
        <dbReference type="Proteomes" id="UP000298216"/>
    </source>
</evidence>